<name>D3BII9_HETP5</name>
<evidence type="ECO:0000259" key="4">
    <source>
        <dbReference type="PROSITE" id="PS50085"/>
    </source>
</evidence>
<organism evidence="5 6">
    <name type="scientific">Heterostelium pallidum (strain ATCC 26659 / Pp 5 / PN500)</name>
    <name type="common">Cellular slime mold</name>
    <name type="synonym">Polysphondylium pallidum</name>
    <dbReference type="NCBI Taxonomy" id="670386"/>
    <lineage>
        <taxon>Eukaryota</taxon>
        <taxon>Amoebozoa</taxon>
        <taxon>Evosea</taxon>
        <taxon>Eumycetozoa</taxon>
        <taxon>Dictyostelia</taxon>
        <taxon>Acytosteliales</taxon>
        <taxon>Acytosteliaceae</taxon>
        <taxon>Heterostelium</taxon>
    </lineage>
</organism>
<feature type="domain" description="PH" evidence="3">
    <location>
        <begin position="231"/>
        <end position="378"/>
    </location>
</feature>
<evidence type="ECO:0000256" key="1">
    <source>
        <dbReference type="ARBA" id="ARBA00022468"/>
    </source>
</evidence>
<dbReference type="GO" id="GO:0005096">
    <property type="term" value="F:GTPase activator activity"/>
    <property type="evidence" value="ECO:0007669"/>
    <property type="project" value="UniProtKB-KW"/>
</dbReference>
<feature type="domain" description="Rap-GAP" evidence="4">
    <location>
        <begin position="976"/>
        <end position="1186"/>
    </location>
</feature>
<comment type="caution">
    <text evidence="5">The sequence shown here is derived from an EMBL/GenBank/DDBJ whole genome shotgun (WGS) entry which is preliminary data.</text>
</comment>
<dbReference type="PROSITE" id="PS50003">
    <property type="entry name" value="PH_DOMAIN"/>
    <property type="match status" value="1"/>
</dbReference>
<dbReference type="InterPro" id="IPR035974">
    <property type="entry name" value="Rap/Ran-GAP_sf"/>
</dbReference>
<gene>
    <name evidence="5" type="ORF">PPL_08068</name>
</gene>
<evidence type="ECO:0000259" key="3">
    <source>
        <dbReference type="PROSITE" id="PS50003"/>
    </source>
</evidence>
<dbReference type="AlphaFoldDB" id="D3BII9"/>
<reference evidence="5 6" key="1">
    <citation type="journal article" date="2011" name="Genome Res.">
        <title>Phylogeny-wide analysis of social amoeba genomes highlights ancient origins for complex intercellular communication.</title>
        <authorList>
            <person name="Heidel A.J."/>
            <person name="Lawal H.M."/>
            <person name="Felder M."/>
            <person name="Schilde C."/>
            <person name="Helps N.R."/>
            <person name="Tunggal B."/>
            <person name="Rivero F."/>
            <person name="John U."/>
            <person name="Schleicher M."/>
            <person name="Eichinger L."/>
            <person name="Platzer M."/>
            <person name="Noegel A.A."/>
            <person name="Schaap P."/>
            <person name="Gloeckner G."/>
        </authorList>
    </citation>
    <scope>NUCLEOTIDE SEQUENCE [LARGE SCALE GENOMIC DNA]</scope>
    <source>
        <strain evidence="6">ATCC 26659 / Pp 5 / PN500</strain>
    </source>
</reference>
<dbReference type="CDD" id="cd00821">
    <property type="entry name" value="PH"/>
    <property type="match status" value="1"/>
</dbReference>
<dbReference type="PANTHER" id="PTHR15711:SF62">
    <property type="entry name" value="GTPASE-ACTIVATING RAP_RAN-GAP DOMAIN-LIKE PROTEIN 3"/>
    <property type="match status" value="1"/>
</dbReference>
<feature type="compositionally biased region" description="Acidic residues" evidence="2">
    <location>
        <begin position="561"/>
        <end position="570"/>
    </location>
</feature>
<dbReference type="SUPFAM" id="SSF111347">
    <property type="entry name" value="Rap/Ran-GAP"/>
    <property type="match status" value="1"/>
</dbReference>
<dbReference type="InterPro" id="IPR001849">
    <property type="entry name" value="PH_domain"/>
</dbReference>
<dbReference type="InterPro" id="IPR011993">
    <property type="entry name" value="PH-like_dom_sf"/>
</dbReference>
<protein>
    <submittedName>
        <fullName evidence="5">Pleckstrin domain-containing protein</fullName>
    </submittedName>
</protein>
<dbReference type="STRING" id="670386.D3BII9"/>
<dbReference type="InterPro" id="IPR000331">
    <property type="entry name" value="Rap/Ran_GAP_dom"/>
</dbReference>
<evidence type="ECO:0000313" key="5">
    <source>
        <dbReference type="EMBL" id="EFA78613.1"/>
    </source>
</evidence>
<dbReference type="Pfam" id="PF00169">
    <property type="entry name" value="PH"/>
    <property type="match status" value="2"/>
</dbReference>
<dbReference type="SUPFAM" id="SSF50729">
    <property type="entry name" value="PH domain-like"/>
    <property type="match status" value="3"/>
</dbReference>
<dbReference type="OMA" id="QVGNDIC"/>
<dbReference type="RefSeq" id="XP_020430737.1">
    <property type="nucleotide sequence ID" value="XM_020578898.1"/>
</dbReference>
<feature type="compositionally biased region" description="Low complexity" evidence="2">
    <location>
        <begin position="68"/>
        <end position="103"/>
    </location>
</feature>
<dbReference type="Gene3D" id="3.40.50.11210">
    <property type="entry name" value="Rap/Ran-GAP"/>
    <property type="match status" value="1"/>
</dbReference>
<sequence length="1191" mass="133077">MDEYEEKSSQVIGVLQKLSDARAKKVLLGFCQDLINVEKSTINNNNTNNNNNNNSGSGNNVTKSLVQSSTSVTTTTTTTTTNTDHLHLSSSSSLNGSNSNINNSGGGGGSNTNATTGKSIHLIDLCHSHAKRSLHSAQPSILWKILEYSIDELDYLEQLYYQYKETKENQRLVQTTTSRLDEIASIIAFLNSPDKANSSSEYYQLLSTVSAQMKRVSLRFKGTADNNQYTGVVKYGWIEKRCGNKQSFRTWKKMWFILKSNELQYYTKDKGLSRRTSGTIQNGLEIINLEGEIGKKKEGKGWKVRWMKLLDNSLVYYRAQKEKEPLGIINLSECEWCDIYKDVSNKFVVTLKTGKFYFQTNSKDELTRWVSAIKSRIPTNQSMQRMDLAQFALKGIVYLANVTSVQDCNKFNTQLNCIAITTEKKNFYLSFDNPQDKNEWMKLITDSANNAHSRGAPIGQNSSQLPASSGSGSGSIRKWEVGQITQSPSKPLLTINNTGTSGGGSSMNLSSEDIKNEEDIEYGSQIIKKSRTFSKSVTIFNFKSPSKSPSSSGAATAQEKDDSDEGDSGEDEILQIPHTLKSEILRRSAHHMLKSFKIEVFIPSIPEQETLTFLCPDHVLVDQVKALIFKKTPTLENLPISEYRLGLDEDNLLEIEFLKFIYCNTMIELSLKTCGIVKIGVFHHRRDRRIKEKLYPDKFNPLLSSSQERLGADYSPTSTKRSINLSTSSASASAGSAAATTDNSSNAIQKLLDDTILNASPSSFRSSSTLSLNSNNSTNNNNNTDNNCSNNIQKTHSTPNSTLTPTSTSPSITTSYLEKRNNSKTNIISTVPSPTTGLKRQPLLQSCHGWIIEPTSMSLKSYNWKILKTETNFYRKSFLDSECVVSYLGVDQKVGPIAFTLVRTDIDNYRGILHTKHGIKTTWVDIKTINFGNITSLSKKLKKRKIISHLIGLVDSNIESKVLNLVTNQSELQKELLSLEERQTTSGFKFGLVVCKDGQIVDDDIFSNLSGNSDYEEFLDLLGSRIELMGWPNYSAGLDVKNNSTGTHSLYTDFKGNEVMFHVATMLPYTPGDPQQIERKRQVGNDICVIVFNEGNHSYIPSIITSQFNHVVIVVQFDKASNTYKLSVATKDDVEAFGPPIPQSLKKTEIREYLLTKLINAEIASLNAPVFSNKIIRTRETLLKYFIEQYT</sequence>
<keyword evidence="1" id="KW-0343">GTPase activation</keyword>
<evidence type="ECO:0000313" key="6">
    <source>
        <dbReference type="Proteomes" id="UP000001396"/>
    </source>
</evidence>
<dbReference type="Proteomes" id="UP000001396">
    <property type="component" value="Unassembled WGS sequence"/>
</dbReference>
<feature type="region of interest" description="Disordered" evidence="2">
    <location>
        <begin position="451"/>
        <end position="514"/>
    </location>
</feature>
<dbReference type="GO" id="GO:0051056">
    <property type="term" value="P:regulation of small GTPase mediated signal transduction"/>
    <property type="evidence" value="ECO:0007669"/>
    <property type="project" value="InterPro"/>
</dbReference>
<accession>D3BII9</accession>
<dbReference type="Gene3D" id="2.30.29.30">
    <property type="entry name" value="Pleckstrin-homology domain (PH domain)/Phosphotyrosine-binding domain (PTB)"/>
    <property type="match status" value="3"/>
</dbReference>
<feature type="compositionally biased region" description="Low complexity" evidence="2">
    <location>
        <begin position="543"/>
        <end position="552"/>
    </location>
</feature>
<dbReference type="PROSITE" id="PS50085">
    <property type="entry name" value="RAPGAP"/>
    <property type="match status" value="1"/>
</dbReference>
<dbReference type="FunCoup" id="D3BII9">
    <property type="interactions" value="575"/>
</dbReference>
<proteinExistence type="predicted"/>
<dbReference type="EMBL" id="ADBJ01000037">
    <property type="protein sequence ID" value="EFA78613.1"/>
    <property type="molecule type" value="Genomic_DNA"/>
</dbReference>
<evidence type="ECO:0000256" key="2">
    <source>
        <dbReference type="SAM" id="MobiDB-lite"/>
    </source>
</evidence>
<dbReference type="GeneID" id="31363548"/>
<feature type="region of interest" description="Disordered" evidence="2">
    <location>
        <begin position="42"/>
        <end position="113"/>
    </location>
</feature>
<feature type="compositionally biased region" description="Low complexity" evidence="2">
    <location>
        <begin position="43"/>
        <end position="60"/>
    </location>
</feature>
<dbReference type="InParanoid" id="D3BII9"/>
<feature type="region of interest" description="Disordered" evidence="2">
    <location>
        <begin position="767"/>
        <end position="813"/>
    </location>
</feature>
<feature type="region of interest" description="Disordered" evidence="2">
    <location>
        <begin position="543"/>
        <end position="570"/>
    </location>
</feature>
<keyword evidence="6" id="KW-1185">Reference proteome</keyword>
<dbReference type="Pfam" id="PF02145">
    <property type="entry name" value="Rap_GAP"/>
    <property type="match status" value="1"/>
</dbReference>
<dbReference type="SMART" id="SM00233">
    <property type="entry name" value="PH"/>
    <property type="match status" value="1"/>
</dbReference>
<dbReference type="PANTHER" id="PTHR15711">
    <property type="entry name" value="RAP GTPASE-ACTIVATING PROTEIN"/>
    <property type="match status" value="1"/>
</dbReference>
<dbReference type="InterPro" id="IPR050989">
    <property type="entry name" value="Rap1_Ran_GAP"/>
</dbReference>